<dbReference type="STRING" id="59750.AWC31_21700"/>
<organism evidence="2 3">
    <name type="scientific">Mycolicibacterium wolinskyi</name>
    <dbReference type="NCBI Taxonomy" id="59750"/>
    <lineage>
        <taxon>Bacteria</taxon>
        <taxon>Bacillati</taxon>
        <taxon>Actinomycetota</taxon>
        <taxon>Actinomycetes</taxon>
        <taxon>Mycobacteriales</taxon>
        <taxon>Mycobacteriaceae</taxon>
        <taxon>Mycolicibacterium</taxon>
    </lineage>
</organism>
<feature type="transmembrane region" description="Helical" evidence="1">
    <location>
        <begin position="94"/>
        <end position="115"/>
    </location>
</feature>
<dbReference type="Pfam" id="PF10947">
    <property type="entry name" value="DUF2628"/>
    <property type="match status" value="1"/>
</dbReference>
<keyword evidence="3" id="KW-1185">Reference proteome</keyword>
<keyword evidence="1" id="KW-1133">Transmembrane helix</keyword>
<reference evidence="2 3" key="1">
    <citation type="submission" date="2015-07" db="EMBL/GenBank/DDBJ databases">
        <title>A draft genome sequence of Mycobacterium wolinskyi.</title>
        <authorList>
            <person name="de Man T.J."/>
            <person name="Perry K.A."/>
            <person name="Coulliette A.D."/>
            <person name="Jensen B."/>
            <person name="Toney N.C."/>
            <person name="Limbago B.M."/>
            <person name="Noble-Wang J."/>
        </authorList>
    </citation>
    <scope>NUCLEOTIDE SEQUENCE [LARGE SCALE GENOMIC DNA]</scope>
    <source>
        <strain evidence="2 3">CDC_01</strain>
    </source>
</reference>
<dbReference type="RefSeq" id="WP_067844024.1">
    <property type="nucleotide sequence ID" value="NZ_LGTW01000002.1"/>
</dbReference>
<accession>A0A132PSM4</accession>
<dbReference type="Proteomes" id="UP000070612">
    <property type="component" value="Unassembled WGS sequence"/>
</dbReference>
<evidence type="ECO:0000256" key="1">
    <source>
        <dbReference type="SAM" id="Phobius"/>
    </source>
</evidence>
<feature type="transmembrane region" description="Helical" evidence="1">
    <location>
        <begin position="46"/>
        <end position="64"/>
    </location>
</feature>
<feature type="transmembrane region" description="Helical" evidence="1">
    <location>
        <begin position="71"/>
        <end position="88"/>
    </location>
</feature>
<dbReference type="PATRIC" id="fig|59750.3.peg.2564"/>
<evidence type="ECO:0008006" key="4">
    <source>
        <dbReference type="Google" id="ProtNLM"/>
    </source>
</evidence>
<name>A0A132PSM4_9MYCO</name>
<sequence length="135" mass="15041">MAEHSPVDHLSTSWRRRFDFFDTYGLPNSTPQSKAAYRALPFGTKLRLTSNVLAFLFGPIYFFVKGMWRKGLTLLAVAVSVAVAMVFLNVPDSIGRAVGIGVAALAMSTANYAYYLHIVENSQSWNPFEGFGRKR</sequence>
<keyword evidence="1" id="KW-0472">Membrane</keyword>
<proteinExistence type="predicted"/>
<protein>
    <recommendedName>
        <fullName evidence="4">DUF2628 domain-containing protein</fullName>
    </recommendedName>
</protein>
<dbReference type="AlphaFoldDB" id="A0A132PSM4"/>
<keyword evidence="1" id="KW-0812">Transmembrane</keyword>
<gene>
    <name evidence="2" type="ORF">AFM11_03450</name>
</gene>
<evidence type="ECO:0000313" key="3">
    <source>
        <dbReference type="Proteomes" id="UP000070612"/>
    </source>
</evidence>
<dbReference type="InterPro" id="IPR024399">
    <property type="entry name" value="DUF2628"/>
</dbReference>
<dbReference type="EMBL" id="LGTW01000002">
    <property type="protein sequence ID" value="KWX25346.1"/>
    <property type="molecule type" value="Genomic_DNA"/>
</dbReference>
<evidence type="ECO:0000313" key="2">
    <source>
        <dbReference type="EMBL" id="KWX25346.1"/>
    </source>
</evidence>
<comment type="caution">
    <text evidence="2">The sequence shown here is derived from an EMBL/GenBank/DDBJ whole genome shotgun (WGS) entry which is preliminary data.</text>
</comment>